<dbReference type="GO" id="GO:0004792">
    <property type="term" value="F:thiosulfate-cyanide sulfurtransferase activity"/>
    <property type="evidence" value="ECO:0007669"/>
    <property type="project" value="TreeGrafter"/>
</dbReference>
<keyword evidence="1" id="KW-0812">Transmembrane</keyword>
<dbReference type="SUPFAM" id="SSF69572">
    <property type="entry name" value="Activating enzymes of the ubiquitin-like proteins"/>
    <property type="match status" value="1"/>
</dbReference>
<dbReference type="GO" id="GO:0008641">
    <property type="term" value="F:ubiquitin-like modifier activating enzyme activity"/>
    <property type="evidence" value="ECO:0007669"/>
    <property type="project" value="InterPro"/>
</dbReference>
<keyword evidence="1" id="KW-1133">Transmembrane helix</keyword>
<feature type="domain" description="Rhodanese" evidence="2">
    <location>
        <begin position="247"/>
        <end position="320"/>
    </location>
</feature>
<dbReference type="PANTHER" id="PTHR10953:SF102">
    <property type="entry name" value="ADENYLYLTRANSFERASE AND SULFURTRANSFERASE MOCS3"/>
    <property type="match status" value="1"/>
</dbReference>
<dbReference type="Gene3D" id="3.40.50.720">
    <property type="entry name" value="NAD(P)-binding Rossmann-like Domain"/>
    <property type="match status" value="1"/>
</dbReference>
<dbReference type="GO" id="GO:0005737">
    <property type="term" value="C:cytoplasm"/>
    <property type="evidence" value="ECO:0007669"/>
    <property type="project" value="TreeGrafter"/>
</dbReference>
<dbReference type="PANTHER" id="PTHR10953">
    <property type="entry name" value="UBIQUITIN-ACTIVATING ENZYME E1"/>
    <property type="match status" value="1"/>
</dbReference>
<dbReference type="InterPro" id="IPR036873">
    <property type="entry name" value="Rhodanese-like_dom_sf"/>
</dbReference>
<evidence type="ECO:0000256" key="1">
    <source>
        <dbReference type="SAM" id="Phobius"/>
    </source>
</evidence>
<dbReference type="PROSITE" id="PS50206">
    <property type="entry name" value="RHODANESE_3"/>
    <property type="match status" value="1"/>
</dbReference>
<evidence type="ECO:0000313" key="4">
    <source>
        <dbReference type="Proteomes" id="UP000324255"/>
    </source>
</evidence>
<dbReference type="InterPro" id="IPR035985">
    <property type="entry name" value="Ubiquitin-activating_enz"/>
</dbReference>
<dbReference type="Proteomes" id="UP000324255">
    <property type="component" value="Unassembled WGS sequence"/>
</dbReference>
<evidence type="ECO:0000313" key="3">
    <source>
        <dbReference type="EMBL" id="KAA6122227.1"/>
    </source>
</evidence>
<dbReference type="RefSeq" id="WP_150037975.1">
    <property type="nucleotide sequence ID" value="NZ_VWVM01000013.1"/>
</dbReference>
<keyword evidence="4" id="KW-1185">Reference proteome</keyword>
<comment type="caution">
    <text evidence="3">The sequence shown here is derived from an EMBL/GenBank/DDBJ whole genome shotgun (WGS) entry which is preliminary data.</text>
</comment>
<proteinExistence type="predicted"/>
<name>A0AB34CHH0_9GAMM</name>
<organism evidence="3 4">
    <name type="scientific">Candidatus Pantoea gossypiicola</name>
    <dbReference type="NCBI Taxonomy" id="2608008"/>
    <lineage>
        <taxon>Bacteria</taxon>
        <taxon>Pseudomonadati</taxon>
        <taxon>Pseudomonadota</taxon>
        <taxon>Gammaproteobacteria</taxon>
        <taxon>Enterobacterales</taxon>
        <taxon>Erwiniaceae</taxon>
        <taxon>Pantoea</taxon>
    </lineage>
</organism>
<dbReference type="Gene3D" id="3.40.250.10">
    <property type="entry name" value="Rhodanese-like domain"/>
    <property type="match status" value="1"/>
</dbReference>
<dbReference type="CDD" id="cd00757">
    <property type="entry name" value="ThiF_MoeB_HesA_family"/>
    <property type="match status" value="1"/>
</dbReference>
<protein>
    <submittedName>
        <fullName evidence="3">HesA/MoeB/ThiF family protein</fullName>
    </submittedName>
</protein>
<dbReference type="AlphaFoldDB" id="A0AB34CHH0"/>
<sequence length="322" mass="34335">MTRYQRQTMLPEIGEAGQQRLSGTRVLVVGAGGLSATLLPLLAGAGVGFIRLYDGDRIELNNLHRQTLFGVGDVGQPKAICAQRALAQRNPDCHVEAHPQMLSASQLPQALEGIDLVVDAADNFAITYQLSDACSPRDLPLICASVLGRKGYVGGFCGGAPGYRALFPQLPKASGNCNTAGVMGPAVATLGAMQAQMVLSVLLKLTPSPLGCMIHCDFADWHIRQFRFDDAPEPDAPGIPFIDKLMLSEDDCIVELRSPEEAPVSVAERVLRILPQQIAAWQPPSDRRVVLVCASGMRAAQAAENLAARGITRMALMAANTL</sequence>
<reference evidence="3 4" key="1">
    <citation type="submission" date="2019-09" db="EMBL/GenBank/DDBJ databases">
        <title>Genomic diversity of phyloplane-associated Pantoea species in Pakistan cotton crop.</title>
        <authorList>
            <person name="Tufail M.R."/>
            <person name="Cook D.R."/>
        </authorList>
    </citation>
    <scope>NUCLEOTIDE SEQUENCE [LARGE SCALE GENOMIC DNA]</scope>
    <source>
        <strain evidence="3 4">B_8</strain>
    </source>
</reference>
<dbReference type="InterPro" id="IPR045886">
    <property type="entry name" value="ThiF/MoeB/HesA"/>
</dbReference>
<accession>A0AB34CHH0</accession>
<dbReference type="Pfam" id="PF00899">
    <property type="entry name" value="ThiF"/>
    <property type="match status" value="1"/>
</dbReference>
<dbReference type="EMBL" id="VWVM01000013">
    <property type="protein sequence ID" value="KAA6122227.1"/>
    <property type="molecule type" value="Genomic_DNA"/>
</dbReference>
<dbReference type="InterPro" id="IPR000594">
    <property type="entry name" value="ThiF_NAD_FAD-bd"/>
</dbReference>
<feature type="transmembrane region" description="Helical" evidence="1">
    <location>
        <begin position="26"/>
        <end position="53"/>
    </location>
</feature>
<dbReference type="GO" id="GO:0016779">
    <property type="term" value="F:nucleotidyltransferase activity"/>
    <property type="evidence" value="ECO:0007669"/>
    <property type="project" value="TreeGrafter"/>
</dbReference>
<gene>
    <name evidence="3" type="ORF">F3I20_16220</name>
</gene>
<evidence type="ECO:0000259" key="2">
    <source>
        <dbReference type="PROSITE" id="PS50206"/>
    </source>
</evidence>
<dbReference type="InterPro" id="IPR001763">
    <property type="entry name" value="Rhodanese-like_dom"/>
</dbReference>
<keyword evidence="1" id="KW-0472">Membrane</keyword>